<dbReference type="SMART" id="SM00897">
    <property type="entry name" value="FIST"/>
    <property type="match status" value="1"/>
</dbReference>
<accession>A0A239BVE1</accession>
<dbReference type="Proteomes" id="UP000198415">
    <property type="component" value="Unassembled WGS sequence"/>
</dbReference>
<feature type="domain" description="FIST C-domain" evidence="2">
    <location>
        <begin position="239"/>
        <end position="382"/>
    </location>
</feature>
<dbReference type="EMBL" id="FZNR01000010">
    <property type="protein sequence ID" value="SNS11401.1"/>
    <property type="molecule type" value="Genomic_DNA"/>
</dbReference>
<dbReference type="PANTHER" id="PTHR40252:SF2">
    <property type="entry name" value="BLR0328 PROTEIN"/>
    <property type="match status" value="1"/>
</dbReference>
<dbReference type="InterPro" id="IPR019494">
    <property type="entry name" value="FIST_C"/>
</dbReference>
<feature type="domain" description="FIST" evidence="1">
    <location>
        <begin position="41"/>
        <end position="238"/>
    </location>
</feature>
<evidence type="ECO:0000313" key="4">
    <source>
        <dbReference type="Proteomes" id="UP000198415"/>
    </source>
</evidence>
<dbReference type="AlphaFoldDB" id="A0A239BVE1"/>
<sequence length="399" mass="41685">MSTGMSHVSSSARWFGTGHSTLADPAAAGAEAATAALAGREPAIVFVFCSVGYHVPELFDALREQVGTDTVIVGCTTSGQLTDGRVSRNGVAMTAWGGAGFTVGTRVARAVNDRLREAGAEAAACLSGVEDEHRALLLIADGLTGSHHDVVRGAFSVAGATIPLVGGCAGDDLTYVRTYQFHGGRDGVQIMSDAVIGVAVGSDRPLGVGIAHGWQKDGDALVVTRSRDGRVLELDGEPALDVYLRRLGIEESVLDDAAAFRQLAFHHPLGLSRRTGEDLRVIHEADRTDRSLLCLADVPQGALAWLMTSDLDSLLEGADEASGQALDALGGEPALGMLLFDCGARWVKLGDTGVRRELAAIGKRLGDVPFGGFYTTGEFARVRGALGMHHFTLVTLALA</sequence>
<dbReference type="InterPro" id="IPR013702">
    <property type="entry name" value="FIST_domain_N"/>
</dbReference>
<dbReference type="Pfam" id="PF08495">
    <property type="entry name" value="FIST"/>
    <property type="match status" value="1"/>
</dbReference>
<proteinExistence type="predicted"/>
<protein>
    <submittedName>
        <fullName evidence="3">Uncharacterized conserved protein, contains FIST_N domain</fullName>
    </submittedName>
</protein>
<reference evidence="3 4" key="1">
    <citation type="submission" date="2017-06" db="EMBL/GenBank/DDBJ databases">
        <authorList>
            <person name="Kim H.J."/>
            <person name="Triplett B.A."/>
        </authorList>
    </citation>
    <scope>NUCLEOTIDE SEQUENCE [LARGE SCALE GENOMIC DNA]</scope>
    <source>
        <strain evidence="3 4">DSM 43151</strain>
    </source>
</reference>
<keyword evidence="4" id="KW-1185">Reference proteome</keyword>
<gene>
    <name evidence="3" type="ORF">SAMN06264365_110133</name>
</gene>
<evidence type="ECO:0000259" key="2">
    <source>
        <dbReference type="SMART" id="SM01204"/>
    </source>
</evidence>
<evidence type="ECO:0000259" key="1">
    <source>
        <dbReference type="SMART" id="SM00897"/>
    </source>
</evidence>
<dbReference type="OrthoDB" id="5151042at2"/>
<dbReference type="SMART" id="SM01204">
    <property type="entry name" value="FIST_C"/>
    <property type="match status" value="1"/>
</dbReference>
<dbReference type="Pfam" id="PF10442">
    <property type="entry name" value="FIST_C"/>
    <property type="match status" value="1"/>
</dbReference>
<dbReference type="PANTHER" id="PTHR40252">
    <property type="entry name" value="BLR0328 PROTEIN"/>
    <property type="match status" value="1"/>
</dbReference>
<organism evidence="3 4">
    <name type="scientific">Actinoplanes regularis</name>
    <dbReference type="NCBI Taxonomy" id="52697"/>
    <lineage>
        <taxon>Bacteria</taxon>
        <taxon>Bacillati</taxon>
        <taxon>Actinomycetota</taxon>
        <taxon>Actinomycetes</taxon>
        <taxon>Micromonosporales</taxon>
        <taxon>Micromonosporaceae</taxon>
        <taxon>Actinoplanes</taxon>
    </lineage>
</organism>
<name>A0A239BVE1_9ACTN</name>
<evidence type="ECO:0000313" key="3">
    <source>
        <dbReference type="EMBL" id="SNS11401.1"/>
    </source>
</evidence>